<evidence type="ECO:0000313" key="7">
    <source>
        <dbReference type="Proteomes" id="UP000184010"/>
    </source>
</evidence>
<gene>
    <name evidence="6" type="ORF">SAMN02745215_02091</name>
</gene>
<dbReference type="STRING" id="1121395.SAMN02745215_02091"/>
<evidence type="ECO:0000256" key="2">
    <source>
        <dbReference type="ARBA" id="ARBA00022692"/>
    </source>
</evidence>
<protein>
    <submittedName>
        <fullName evidence="6">Uncharacterized protein</fullName>
    </submittedName>
</protein>
<keyword evidence="3 5" id="KW-1133">Transmembrane helix</keyword>
<evidence type="ECO:0000256" key="1">
    <source>
        <dbReference type="ARBA" id="ARBA00004651"/>
    </source>
</evidence>
<dbReference type="InterPro" id="IPR036640">
    <property type="entry name" value="ABC1_TM_sf"/>
</dbReference>
<evidence type="ECO:0000256" key="5">
    <source>
        <dbReference type="SAM" id="Phobius"/>
    </source>
</evidence>
<dbReference type="GO" id="GO:0005886">
    <property type="term" value="C:plasma membrane"/>
    <property type="evidence" value="ECO:0007669"/>
    <property type="project" value="UniProtKB-SubCell"/>
</dbReference>
<name>A0A1M7TIH6_9FIRM</name>
<sequence>MEYVKGIAVIKAFHMHGDKAKRIKDTIGGTCRRAITYEETFVVPNSAYQLCFSFGVAVMVFLIVVRYLYGSIGLPVTMMLLVYASFPRRVAVSPIGDFQACL</sequence>
<dbReference type="RefSeq" id="WP_072772537.1">
    <property type="nucleotide sequence ID" value="NZ_FRDN01000006.1"/>
</dbReference>
<proteinExistence type="predicted"/>
<dbReference type="EMBL" id="FRDN01000006">
    <property type="protein sequence ID" value="SHN70520.1"/>
    <property type="molecule type" value="Genomic_DNA"/>
</dbReference>
<keyword evidence="7" id="KW-1185">Reference proteome</keyword>
<reference evidence="7" key="1">
    <citation type="submission" date="2016-12" db="EMBL/GenBank/DDBJ databases">
        <authorList>
            <person name="Varghese N."/>
            <person name="Submissions S."/>
        </authorList>
    </citation>
    <scope>NUCLEOTIDE SEQUENCE [LARGE SCALE GENOMIC DNA]</scope>
    <source>
        <strain evidence="7">DSM 11544</strain>
    </source>
</reference>
<organism evidence="6 7">
    <name type="scientific">Desulfitobacterium chlororespirans DSM 11544</name>
    <dbReference type="NCBI Taxonomy" id="1121395"/>
    <lineage>
        <taxon>Bacteria</taxon>
        <taxon>Bacillati</taxon>
        <taxon>Bacillota</taxon>
        <taxon>Clostridia</taxon>
        <taxon>Eubacteriales</taxon>
        <taxon>Desulfitobacteriaceae</taxon>
        <taxon>Desulfitobacterium</taxon>
    </lineage>
</organism>
<evidence type="ECO:0000256" key="3">
    <source>
        <dbReference type="ARBA" id="ARBA00022989"/>
    </source>
</evidence>
<comment type="subcellular location">
    <subcellularLocation>
        <location evidence="1">Cell membrane</location>
        <topology evidence="1">Multi-pass membrane protein</topology>
    </subcellularLocation>
</comment>
<keyword evidence="4 5" id="KW-0472">Membrane</keyword>
<evidence type="ECO:0000256" key="4">
    <source>
        <dbReference type="ARBA" id="ARBA00023136"/>
    </source>
</evidence>
<feature type="transmembrane region" description="Helical" evidence="5">
    <location>
        <begin position="47"/>
        <end position="69"/>
    </location>
</feature>
<dbReference type="SUPFAM" id="SSF90123">
    <property type="entry name" value="ABC transporter transmembrane region"/>
    <property type="match status" value="1"/>
</dbReference>
<dbReference type="Gene3D" id="1.20.1560.10">
    <property type="entry name" value="ABC transporter type 1, transmembrane domain"/>
    <property type="match status" value="1"/>
</dbReference>
<accession>A0A1M7TIH6</accession>
<dbReference type="Proteomes" id="UP000184010">
    <property type="component" value="Unassembled WGS sequence"/>
</dbReference>
<dbReference type="AlphaFoldDB" id="A0A1M7TIH6"/>
<keyword evidence="2 5" id="KW-0812">Transmembrane</keyword>
<dbReference type="GO" id="GO:0005524">
    <property type="term" value="F:ATP binding"/>
    <property type="evidence" value="ECO:0007669"/>
    <property type="project" value="InterPro"/>
</dbReference>
<evidence type="ECO:0000313" key="6">
    <source>
        <dbReference type="EMBL" id="SHN70520.1"/>
    </source>
</evidence>